<dbReference type="InterPro" id="IPR022791">
    <property type="entry name" value="L-PG_synthase/AglD"/>
</dbReference>
<dbReference type="STRING" id="1691903.A9B99_12675"/>
<evidence type="ECO:0000256" key="3">
    <source>
        <dbReference type="ARBA" id="ARBA00022692"/>
    </source>
</evidence>
<keyword evidence="2" id="KW-1003">Cell membrane</keyword>
<protein>
    <submittedName>
        <fullName evidence="7">Uncharacterized protein</fullName>
    </submittedName>
</protein>
<dbReference type="PANTHER" id="PTHR39087:SF2">
    <property type="entry name" value="UPF0104 MEMBRANE PROTEIN MJ1595"/>
    <property type="match status" value="1"/>
</dbReference>
<comment type="caution">
    <text evidence="7">The sequence shown here is derived from an EMBL/GenBank/DDBJ whole genome shotgun (WGS) entry which is preliminary data.</text>
</comment>
<keyword evidence="4 6" id="KW-1133">Transmembrane helix</keyword>
<feature type="transmembrane region" description="Helical" evidence="6">
    <location>
        <begin position="56"/>
        <end position="73"/>
    </location>
</feature>
<dbReference type="OrthoDB" id="5998304at2"/>
<dbReference type="PANTHER" id="PTHR39087">
    <property type="entry name" value="UPF0104 MEMBRANE PROTEIN MJ1595"/>
    <property type="match status" value="1"/>
</dbReference>
<dbReference type="EMBL" id="LYRP01000043">
    <property type="protein sequence ID" value="OAT75677.1"/>
    <property type="molecule type" value="Genomic_DNA"/>
</dbReference>
<evidence type="ECO:0000256" key="5">
    <source>
        <dbReference type="ARBA" id="ARBA00023136"/>
    </source>
</evidence>
<keyword evidence="3 6" id="KW-0812">Transmembrane</keyword>
<comment type="subcellular location">
    <subcellularLocation>
        <location evidence="1">Cell membrane</location>
        <topology evidence="1">Multi-pass membrane protein</topology>
    </subcellularLocation>
</comment>
<gene>
    <name evidence="7" type="ORF">A9B99_12675</name>
</gene>
<accession>A0A1B7L022</accession>
<keyword evidence="8" id="KW-1185">Reference proteome</keyword>
<dbReference type="RefSeq" id="WP_064599828.1">
    <property type="nucleotide sequence ID" value="NZ_CP134782.1"/>
</dbReference>
<feature type="transmembrane region" description="Helical" evidence="6">
    <location>
        <begin position="291"/>
        <end position="308"/>
    </location>
</feature>
<evidence type="ECO:0000256" key="6">
    <source>
        <dbReference type="SAM" id="Phobius"/>
    </source>
</evidence>
<dbReference type="Proteomes" id="UP000078225">
    <property type="component" value="Unassembled WGS sequence"/>
</dbReference>
<organism evidence="7 8">
    <name type="scientific">Mangrovibacter phragmitis</name>
    <dbReference type="NCBI Taxonomy" id="1691903"/>
    <lineage>
        <taxon>Bacteria</taxon>
        <taxon>Pseudomonadati</taxon>
        <taxon>Pseudomonadota</taxon>
        <taxon>Gammaproteobacteria</taxon>
        <taxon>Enterobacterales</taxon>
        <taxon>Enterobacteriaceae</taxon>
        <taxon>Mangrovibacter</taxon>
    </lineage>
</organism>
<feature type="transmembrane region" description="Helical" evidence="6">
    <location>
        <begin position="20"/>
        <end position="36"/>
    </location>
</feature>
<keyword evidence="5 6" id="KW-0472">Membrane</keyword>
<evidence type="ECO:0000313" key="8">
    <source>
        <dbReference type="Proteomes" id="UP000078225"/>
    </source>
</evidence>
<sequence>MSLLHRSLSSHSRRRIKKGLSGVFLLVVVVLLVLYARQVDWQEVWQSLMTYNRNALFGAAGLVVISYTIYGLYDLLSRSWSGHGLSARVVMLVSFICYAFNLTLSTWVGGIGMRYRLYSRLGLGSGTIARIFSFSIMTNWLGYILVGGILFTFGALHLPAGWYIDTLTLRCIGGVLLALSICWLLLCSFSPKRTWRIRGRRIRLPGARFAITQFLLSALNWLIMGTTIWLLMQQQVDFMTVLAVTLLSSIAGVIIHIPAGIGVLEAVFLALLPASQISHGSIIAALLVWRALYYFIPLIIAAVCYAVLESRAEKLRKEGEGKRNQVGAVKTRATGLQ</sequence>
<name>A0A1B7L022_9ENTR</name>
<evidence type="ECO:0000256" key="1">
    <source>
        <dbReference type="ARBA" id="ARBA00004651"/>
    </source>
</evidence>
<dbReference type="Pfam" id="PF03706">
    <property type="entry name" value="LPG_synthase_TM"/>
    <property type="match status" value="1"/>
</dbReference>
<evidence type="ECO:0000256" key="4">
    <source>
        <dbReference type="ARBA" id="ARBA00022989"/>
    </source>
</evidence>
<feature type="transmembrane region" description="Helical" evidence="6">
    <location>
        <begin position="85"/>
        <end position="109"/>
    </location>
</feature>
<feature type="transmembrane region" description="Helical" evidence="6">
    <location>
        <begin position="140"/>
        <end position="161"/>
    </location>
</feature>
<dbReference type="GO" id="GO:0005886">
    <property type="term" value="C:plasma membrane"/>
    <property type="evidence" value="ECO:0007669"/>
    <property type="project" value="UniProtKB-SubCell"/>
</dbReference>
<feature type="transmembrane region" description="Helical" evidence="6">
    <location>
        <begin position="238"/>
        <end position="259"/>
    </location>
</feature>
<reference evidence="8" key="1">
    <citation type="submission" date="2016-05" db="EMBL/GenBank/DDBJ databases">
        <authorList>
            <person name="Behera P."/>
            <person name="Vaishampayan P."/>
            <person name="Singh N."/>
            <person name="Raina V."/>
            <person name="Suar M."/>
            <person name="Pattnaik A."/>
            <person name="Rastogi G."/>
        </authorList>
    </citation>
    <scope>NUCLEOTIDE SEQUENCE [LARGE SCALE GENOMIC DNA]</scope>
    <source>
        <strain evidence="8">MP23</strain>
    </source>
</reference>
<dbReference type="AlphaFoldDB" id="A0A1B7L022"/>
<feature type="transmembrane region" description="Helical" evidence="6">
    <location>
        <begin position="209"/>
        <end position="232"/>
    </location>
</feature>
<evidence type="ECO:0000256" key="2">
    <source>
        <dbReference type="ARBA" id="ARBA00022475"/>
    </source>
</evidence>
<proteinExistence type="predicted"/>
<feature type="transmembrane region" description="Helical" evidence="6">
    <location>
        <begin position="167"/>
        <end position="189"/>
    </location>
</feature>
<evidence type="ECO:0000313" key="7">
    <source>
        <dbReference type="EMBL" id="OAT75677.1"/>
    </source>
</evidence>